<dbReference type="EMBL" id="JALJOU010000005">
    <property type="protein sequence ID" value="KAK9843724.1"/>
    <property type="molecule type" value="Genomic_DNA"/>
</dbReference>
<sequence length="530" mass="56790">MAAGGALVQQAAVAWDTDGDLLVPRRRPHLAFTLHHHLKTRLSDVGLQVWRGSLLLADYVISHTHMLHGCIALELGAGAGLAGLALAAAGARRVFLTDLGTAVLDNCQWNVDANQHLFPAETADLGELSEVSIVLAADVVYDDALTDAFLDCAAQLLRPKPGRAAPVLLLAIERRVCFTLEDLAPAAPAYNHLLARLREGVRNKLVVAGFRTAADLEDVRPADLAREAELSHEDALLALKTAGVGVQDSGLAGSRTAAELLAREAATRRIITFCGDLDEVLGGGVATGQLTEFCGVPAVGKTQLGIQLALDVQLPAEVGGLAGQAIYIDTEGSFMVERVAEMADAVVRHLQRLAARNEALGRPSVVPTRDQLLSGITYFRARDYSEQAAVVQQLPELLEQNPEVRLVVLDSVAFHFRSGFEDMAARTRVLAQLAQALMRLAETRDAAVVLMNQVTTKVMGNDQAKMVPALGDSWAHAATSRVILHWQGAARCAYLYKSPCLPARSAEYLVCADGVRGRRPSKRPRPDPPA</sequence>
<dbReference type="SUPFAM" id="SSF52540">
    <property type="entry name" value="P-loop containing nucleoside triphosphate hydrolases"/>
    <property type="match status" value="1"/>
</dbReference>
<keyword evidence="6" id="KW-0539">Nucleus</keyword>
<reference evidence="9 10" key="1">
    <citation type="journal article" date="2024" name="Nat. Commun.">
        <title>Phylogenomics reveals the evolutionary origins of lichenization in chlorophyte algae.</title>
        <authorList>
            <person name="Puginier C."/>
            <person name="Libourel C."/>
            <person name="Otte J."/>
            <person name="Skaloud P."/>
            <person name="Haon M."/>
            <person name="Grisel S."/>
            <person name="Petersen M."/>
            <person name="Berrin J.G."/>
            <person name="Delaux P.M."/>
            <person name="Dal Grande F."/>
            <person name="Keller J."/>
        </authorList>
    </citation>
    <scope>NUCLEOTIDE SEQUENCE [LARGE SCALE GENOMIC DNA]</scope>
    <source>
        <strain evidence="9 10">SAG 245.80</strain>
    </source>
</reference>
<dbReference type="GO" id="GO:0005524">
    <property type="term" value="F:ATP binding"/>
    <property type="evidence" value="ECO:0007669"/>
    <property type="project" value="UniProtKB-KW"/>
</dbReference>
<dbReference type="Pfam" id="PF10294">
    <property type="entry name" value="Methyltransf_16"/>
    <property type="match status" value="1"/>
</dbReference>
<dbReference type="InterPro" id="IPR013632">
    <property type="entry name" value="Rad51_C"/>
</dbReference>
<dbReference type="Gene3D" id="3.40.50.150">
    <property type="entry name" value="Vaccinia Virus protein VP39"/>
    <property type="match status" value="1"/>
</dbReference>
<dbReference type="SUPFAM" id="SSF53335">
    <property type="entry name" value="S-adenosyl-L-methionine-dependent methyltransferases"/>
    <property type="match status" value="1"/>
</dbReference>
<dbReference type="InterPro" id="IPR027417">
    <property type="entry name" value="P-loop_NTPase"/>
</dbReference>
<protein>
    <recommendedName>
        <fullName evidence="7">DNA repair protein RAD51 homolog 3</fullName>
    </recommendedName>
</protein>
<keyword evidence="3" id="KW-0227">DNA damage</keyword>
<gene>
    <name evidence="9" type="ORF">WJX81_003761</name>
</gene>
<dbReference type="GO" id="GO:0000400">
    <property type="term" value="F:four-way junction DNA binding"/>
    <property type="evidence" value="ECO:0007669"/>
    <property type="project" value="TreeGrafter"/>
</dbReference>
<proteinExistence type="predicted"/>
<dbReference type="GO" id="GO:0008821">
    <property type="term" value="F:crossover junction DNA endonuclease activity"/>
    <property type="evidence" value="ECO:0007669"/>
    <property type="project" value="TreeGrafter"/>
</dbReference>
<evidence type="ECO:0000256" key="6">
    <source>
        <dbReference type="ARBA" id="ARBA00023242"/>
    </source>
</evidence>
<comment type="caution">
    <text evidence="9">The sequence shown here is derived from an EMBL/GenBank/DDBJ whole genome shotgun (WGS) entry which is preliminary data.</text>
</comment>
<dbReference type="InterPro" id="IPR019410">
    <property type="entry name" value="Methyltransf_16"/>
</dbReference>
<dbReference type="GO" id="GO:0140664">
    <property type="term" value="F:ATP-dependent DNA damage sensor activity"/>
    <property type="evidence" value="ECO:0007669"/>
    <property type="project" value="InterPro"/>
</dbReference>
<dbReference type="GO" id="GO:0033063">
    <property type="term" value="C:Rad51B-Rad51C-Rad51D-XRCC2 complex"/>
    <property type="evidence" value="ECO:0007669"/>
    <property type="project" value="TreeGrafter"/>
</dbReference>
<dbReference type="InterPro" id="IPR052093">
    <property type="entry name" value="HR_Repair_Mediator"/>
</dbReference>
<dbReference type="AlphaFoldDB" id="A0AAW1SCR2"/>
<dbReference type="Gene3D" id="3.40.50.300">
    <property type="entry name" value="P-loop containing nucleotide triphosphate hydrolases"/>
    <property type="match status" value="1"/>
</dbReference>
<keyword evidence="5" id="KW-0234">DNA repair</keyword>
<evidence type="ECO:0000256" key="5">
    <source>
        <dbReference type="ARBA" id="ARBA00023204"/>
    </source>
</evidence>
<evidence type="ECO:0000256" key="3">
    <source>
        <dbReference type="ARBA" id="ARBA00022763"/>
    </source>
</evidence>
<dbReference type="Proteomes" id="UP001445335">
    <property type="component" value="Unassembled WGS sequence"/>
</dbReference>
<evidence type="ECO:0000313" key="10">
    <source>
        <dbReference type="Proteomes" id="UP001445335"/>
    </source>
</evidence>
<evidence type="ECO:0000256" key="7">
    <source>
        <dbReference type="ARBA" id="ARBA00040674"/>
    </source>
</evidence>
<keyword evidence="2" id="KW-0547">Nucleotide-binding</keyword>
<organism evidence="9 10">
    <name type="scientific">Elliptochloris bilobata</name>
    <dbReference type="NCBI Taxonomy" id="381761"/>
    <lineage>
        <taxon>Eukaryota</taxon>
        <taxon>Viridiplantae</taxon>
        <taxon>Chlorophyta</taxon>
        <taxon>core chlorophytes</taxon>
        <taxon>Trebouxiophyceae</taxon>
        <taxon>Trebouxiophyceae incertae sedis</taxon>
        <taxon>Elliptochloris clade</taxon>
        <taxon>Elliptochloris</taxon>
    </lineage>
</organism>
<accession>A0AAW1SCR2</accession>
<dbReference type="Pfam" id="PF08423">
    <property type="entry name" value="Rad51"/>
    <property type="match status" value="1"/>
</dbReference>
<dbReference type="InterPro" id="IPR020588">
    <property type="entry name" value="RecA_ATP-bd"/>
</dbReference>
<evidence type="ECO:0000256" key="1">
    <source>
        <dbReference type="ARBA" id="ARBA00004123"/>
    </source>
</evidence>
<dbReference type="PANTHER" id="PTHR46239">
    <property type="entry name" value="DNA REPAIR PROTEIN RAD51 HOMOLOG 3 RAD51C"/>
    <property type="match status" value="1"/>
</dbReference>
<dbReference type="GO" id="GO:0007131">
    <property type="term" value="P:reciprocal meiotic recombination"/>
    <property type="evidence" value="ECO:0007669"/>
    <property type="project" value="TreeGrafter"/>
</dbReference>
<dbReference type="GO" id="GO:0000707">
    <property type="term" value="P:meiotic DNA recombinase assembly"/>
    <property type="evidence" value="ECO:0007669"/>
    <property type="project" value="TreeGrafter"/>
</dbReference>
<dbReference type="PROSITE" id="PS50162">
    <property type="entry name" value="RECA_2"/>
    <property type="match status" value="1"/>
</dbReference>
<keyword evidence="4" id="KW-0067">ATP-binding</keyword>
<name>A0AAW1SCR2_9CHLO</name>
<dbReference type="InterPro" id="IPR029063">
    <property type="entry name" value="SAM-dependent_MTases_sf"/>
</dbReference>
<keyword evidence="10" id="KW-1185">Reference proteome</keyword>
<dbReference type="GO" id="GO:0005657">
    <property type="term" value="C:replication fork"/>
    <property type="evidence" value="ECO:0007669"/>
    <property type="project" value="TreeGrafter"/>
</dbReference>
<evidence type="ECO:0000259" key="8">
    <source>
        <dbReference type="PROSITE" id="PS50162"/>
    </source>
</evidence>
<dbReference type="PANTHER" id="PTHR46239:SF1">
    <property type="entry name" value="DNA REPAIR PROTEIN RAD51 HOMOLOG 3"/>
    <property type="match status" value="1"/>
</dbReference>
<evidence type="ECO:0000256" key="2">
    <source>
        <dbReference type="ARBA" id="ARBA00022741"/>
    </source>
</evidence>
<comment type="subcellular location">
    <subcellularLocation>
        <location evidence="1">Nucleus</location>
    </subcellularLocation>
</comment>
<dbReference type="GO" id="GO:0033065">
    <property type="term" value="C:Rad51C-XRCC3 complex"/>
    <property type="evidence" value="ECO:0007669"/>
    <property type="project" value="TreeGrafter"/>
</dbReference>
<evidence type="ECO:0000313" key="9">
    <source>
        <dbReference type="EMBL" id="KAK9843724.1"/>
    </source>
</evidence>
<evidence type="ECO:0000256" key="4">
    <source>
        <dbReference type="ARBA" id="ARBA00022840"/>
    </source>
</evidence>
<dbReference type="CDD" id="cd19492">
    <property type="entry name" value="Rad51C"/>
    <property type="match status" value="1"/>
</dbReference>
<feature type="domain" description="RecA family profile 1" evidence="8">
    <location>
        <begin position="266"/>
        <end position="454"/>
    </location>
</feature>